<organism evidence="2 3">
    <name type="scientific">Onchocerca flexuosa</name>
    <dbReference type="NCBI Taxonomy" id="387005"/>
    <lineage>
        <taxon>Eukaryota</taxon>
        <taxon>Metazoa</taxon>
        <taxon>Ecdysozoa</taxon>
        <taxon>Nematoda</taxon>
        <taxon>Chromadorea</taxon>
        <taxon>Rhabditida</taxon>
        <taxon>Spirurina</taxon>
        <taxon>Spiruromorpha</taxon>
        <taxon>Filarioidea</taxon>
        <taxon>Onchocercidae</taxon>
        <taxon>Onchocerca</taxon>
    </lineage>
</organism>
<name>A0A238BUG9_9BILA</name>
<accession>A0A238BUG9</accession>
<proteinExistence type="predicted"/>
<reference evidence="2 3" key="1">
    <citation type="submission" date="2015-12" db="EMBL/GenBank/DDBJ databases">
        <title>Draft genome of the nematode, Onchocerca flexuosa.</title>
        <authorList>
            <person name="Mitreva M."/>
        </authorList>
    </citation>
    <scope>NUCLEOTIDE SEQUENCE [LARGE SCALE GENOMIC DNA]</scope>
    <source>
        <strain evidence="2">Red Deer</strain>
    </source>
</reference>
<dbReference type="EMBL" id="KZ270010">
    <property type="protein sequence ID" value="OZC08345.1"/>
    <property type="molecule type" value="Genomic_DNA"/>
</dbReference>
<sequence length="105" mass="11585">MAAFIITILLLAISDVTKGCLPKVLDEKPSVTETPSSLETTMKKILNFTSSMAEEVKETNNPGKDFISKITCNISETTTPRIDKVKEKNGNIVEKCNMSKNCNEM</sequence>
<feature type="chain" id="PRO_5012511670" evidence="1">
    <location>
        <begin position="20"/>
        <end position="105"/>
    </location>
</feature>
<dbReference type="Proteomes" id="UP000242913">
    <property type="component" value="Unassembled WGS sequence"/>
</dbReference>
<dbReference type="OrthoDB" id="10353664at2759"/>
<protein>
    <submittedName>
        <fullName evidence="2">Uncharacterized protein</fullName>
    </submittedName>
</protein>
<gene>
    <name evidence="2" type="ORF">X798_04698</name>
</gene>
<dbReference type="AlphaFoldDB" id="A0A238BUG9"/>
<evidence type="ECO:0000256" key="1">
    <source>
        <dbReference type="SAM" id="SignalP"/>
    </source>
</evidence>
<feature type="signal peptide" evidence="1">
    <location>
        <begin position="1"/>
        <end position="19"/>
    </location>
</feature>
<keyword evidence="3" id="KW-1185">Reference proteome</keyword>
<keyword evidence="1" id="KW-0732">Signal</keyword>
<evidence type="ECO:0000313" key="3">
    <source>
        <dbReference type="Proteomes" id="UP000242913"/>
    </source>
</evidence>
<evidence type="ECO:0000313" key="2">
    <source>
        <dbReference type="EMBL" id="OZC08345.1"/>
    </source>
</evidence>